<gene>
    <name evidence="2" type="ORF">JHL18_21670</name>
</gene>
<accession>A0ABS1EV27</accession>
<dbReference type="Proteomes" id="UP000596739">
    <property type="component" value="Unassembled WGS sequence"/>
</dbReference>
<comment type="caution">
    <text evidence="2">The sequence shown here is derived from an EMBL/GenBank/DDBJ whole genome shotgun (WGS) entry which is preliminary data.</text>
</comment>
<evidence type="ECO:0000256" key="1">
    <source>
        <dbReference type="SAM" id="Phobius"/>
    </source>
</evidence>
<keyword evidence="1" id="KW-0472">Membrane</keyword>
<evidence type="ECO:0008006" key="4">
    <source>
        <dbReference type="Google" id="ProtNLM"/>
    </source>
</evidence>
<evidence type="ECO:0000313" key="3">
    <source>
        <dbReference type="Proteomes" id="UP000596739"/>
    </source>
</evidence>
<organism evidence="2 3">
    <name type="scientific">Clostridium yunnanense</name>
    <dbReference type="NCBI Taxonomy" id="2800325"/>
    <lineage>
        <taxon>Bacteria</taxon>
        <taxon>Bacillati</taxon>
        <taxon>Bacillota</taxon>
        <taxon>Clostridia</taxon>
        <taxon>Eubacteriales</taxon>
        <taxon>Clostridiaceae</taxon>
        <taxon>Clostridium</taxon>
    </lineage>
</organism>
<keyword evidence="3" id="KW-1185">Reference proteome</keyword>
<keyword evidence="1" id="KW-1133">Transmembrane helix</keyword>
<evidence type="ECO:0000313" key="2">
    <source>
        <dbReference type="EMBL" id="MBK1813234.1"/>
    </source>
</evidence>
<dbReference type="RefSeq" id="WP_200273137.1">
    <property type="nucleotide sequence ID" value="NZ_JAENHN010000059.1"/>
</dbReference>
<keyword evidence="1" id="KW-0812">Transmembrane</keyword>
<dbReference type="EMBL" id="JAENHN010000059">
    <property type="protein sequence ID" value="MBK1813234.1"/>
    <property type="molecule type" value="Genomic_DNA"/>
</dbReference>
<protein>
    <recommendedName>
        <fullName evidence="4">Lipoprotein</fullName>
    </recommendedName>
</protein>
<feature type="transmembrane region" description="Helical" evidence="1">
    <location>
        <begin position="6"/>
        <end position="26"/>
    </location>
</feature>
<name>A0ABS1EV27_9CLOT</name>
<proteinExistence type="predicted"/>
<reference evidence="3" key="1">
    <citation type="submission" date="2021-01" db="EMBL/GenBank/DDBJ databases">
        <title>Genome public.</title>
        <authorList>
            <person name="Liu C."/>
            <person name="Sun Q."/>
        </authorList>
    </citation>
    <scope>NUCLEOTIDE SEQUENCE [LARGE SCALE GENOMIC DNA]</scope>
    <source>
        <strain evidence="3">YIM B02505</strain>
    </source>
</reference>
<sequence length="146" mass="17029">MKNKKILRVSIAMVIALVFIGTIYYFKTRISIWQFNISKSELKDVLINTKDNNYIVTNPKLISEISEEVSKMKKLNKVEMNNFPPKEKNIGYTKLMIQTKNNYTYGGSFWNDDNNGIMLDSNGYYWHVSSDLIELIDRSINDSKKL</sequence>